<comment type="caution">
    <text evidence="1">The sequence shown here is derived from an EMBL/GenBank/DDBJ whole genome shotgun (WGS) entry which is preliminary data.</text>
</comment>
<feature type="non-terminal residue" evidence="1">
    <location>
        <position position="265"/>
    </location>
</feature>
<organism evidence="1">
    <name type="scientific">marine sediment metagenome</name>
    <dbReference type="NCBI Taxonomy" id="412755"/>
    <lineage>
        <taxon>unclassified sequences</taxon>
        <taxon>metagenomes</taxon>
        <taxon>ecological metagenomes</taxon>
    </lineage>
</organism>
<accession>X1HTX7</accession>
<protein>
    <submittedName>
        <fullName evidence="1">Uncharacterized protein</fullName>
    </submittedName>
</protein>
<sequence>MKRQEYTAKLLHLYKDTFRKEGQPSERYYQTKPTIPWVGDHYGEHRILIYASAENLGDWVDETKNKSAFFTEHAFNRHNFFWSGKGEIGIEPFDRGGLRLVGIMCLRKLGFEVPKDITSCVAVANLSKFSLKRNGSNADVKTKRDMKPSCNYLQIDLKVLKPNLIINASGMGGVWLKKIFEEFTPVINLYQYTKTQRAFHNLRSKIEDLQVQEFRPVLTKLIKEYGDQLKEIENKISKDDFIRYFCLVQSKLHAFGSLLGRRLVR</sequence>
<reference evidence="1" key="1">
    <citation type="journal article" date="2014" name="Front. Microbiol.">
        <title>High frequency of phylogenetically diverse reductive dehalogenase-homologous genes in deep subseafloor sedimentary metagenomes.</title>
        <authorList>
            <person name="Kawai M."/>
            <person name="Futagami T."/>
            <person name="Toyoda A."/>
            <person name="Takaki Y."/>
            <person name="Nishi S."/>
            <person name="Hori S."/>
            <person name="Arai W."/>
            <person name="Tsubouchi T."/>
            <person name="Morono Y."/>
            <person name="Uchiyama I."/>
            <person name="Ito T."/>
            <person name="Fujiyama A."/>
            <person name="Inagaki F."/>
            <person name="Takami H."/>
        </authorList>
    </citation>
    <scope>NUCLEOTIDE SEQUENCE</scope>
    <source>
        <strain evidence="1">Expedition CK06-06</strain>
    </source>
</reference>
<name>X1HTX7_9ZZZZ</name>
<evidence type="ECO:0000313" key="1">
    <source>
        <dbReference type="EMBL" id="GAH57284.1"/>
    </source>
</evidence>
<dbReference type="EMBL" id="BARU01025127">
    <property type="protein sequence ID" value="GAH57284.1"/>
    <property type="molecule type" value="Genomic_DNA"/>
</dbReference>
<dbReference type="AlphaFoldDB" id="X1HTX7"/>
<dbReference type="CDD" id="cd00636">
    <property type="entry name" value="TroA-like"/>
    <property type="match status" value="1"/>
</dbReference>
<gene>
    <name evidence="1" type="ORF">S03H2_40518</name>
</gene>
<proteinExistence type="predicted"/>